<dbReference type="Gene3D" id="2.40.128.20">
    <property type="match status" value="1"/>
</dbReference>
<dbReference type="PANTHER" id="PTHR10612">
    <property type="entry name" value="APOLIPOPROTEIN D"/>
    <property type="match status" value="1"/>
</dbReference>
<name>A0AAV2Q4M0_MEGNR</name>
<dbReference type="InterPro" id="IPR000566">
    <property type="entry name" value="Lipocln_cytosolic_FA-bd_dom"/>
</dbReference>
<feature type="compositionally biased region" description="Basic and acidic residues" evidence="2">
    <location>
        <begin position="255"/>
        <end position="265"/>
    </location>
</feature>
<keyword evidence="6" id="KW-1185">Reference proteome</keyword>
<organism evidence="5 6">
    <name type="scientific">Meganyctiphanes norvegica</name>
    <name type="common">Northern krill</name>
    <name type="synonym">Thysanopoda norvegica</name>
    <dbReference type="NCBI Taxonomy" id="48144"/>
    <lineage>
        <taxon>Eukaryota</taxon>
        <taxon>Metazoa</taxon>
        <taxon>Ecdysozoa</taxon>
        <taxon>Arthropoda</taxon>
        <taxon>Crustacea</taxon>
        <taxon>Multicrustacea</taxon>
        <taxon>Malacostraca</taxon>
        <taxon>Eumalacostraca</taxon>
        <taxon>Eucarida</taxon>
        <taxon>Euphausiacea</taxon>
        <taxon>Euphausiidae</taxon>
        <taxon>Meganyctiphanes</taxon>
    </lineage>
</organism>
<dbReference type="SUPFAM" id="SSF50814">
    <property type="entry name" value="Lipocalins"/>
    <property type="match status" value="1"/>
</dbReference>
<dbReference type="InterPro" id="IPR003057">
    <property type="entry name" value="Invtbrt_color"/>
</dbReference>
<feature type="compositionally biased region" description="Polar residues" evidence="2">
    <location>
        <begin position="267"/>
        <end position="279"/>
    </location>
</feature>
<feature type="chain" id="PRO_5043382587" description="Lipocalin/cytosolic fatty-acid binding domain-containing protein" evidence="3">
    <location>
        <begin position="25"/>
        <end position="315"/>
    </location>
</feature>
<comment type="caution">
    <text evidence="5">The sequence shown here is derived from an EMBL/GenBank/DDBJ whole genome shotgun (WGS) entry which is preliminary data.</text>
</comment>
<gene>
    <name evidence="5" type="ORF">MNOR_LOCUS7024</name>
</gene>
<dbReference type="Pfam" id="PF00061">
    <property type="entry name" value="Lipocalin"/>
    <property type="match status" value="1"/>
</dbReference>
<keyword evidence="1" id="KW-1015">Disulfide bond</keyword>
<feature type="region of interest" description="Disordered" evidence="2">
    <location>
        <begin position="211"/>
        <end position="292"/>
    </location>
</feature>
<dbReference type="GO" id="GO:0006629">
    <property type="term" value="P:lipid metabolic process"/>
    <property type="evidence" value="ECO:0007669"/>
    <property type="project" value="TreeGrafter"/>
</dbReference>
<dbReference type="InterPro" id="IPR012674">
    <property type="entry name" value="Calycin"/>
</dbReference>
<dbReference type="PANTHER" id="PTHR10612:SF34">
    <property type="entry name" value="APOLIPOPROTEIN D"/>
    <property type="match status" value="1"/>
</dbReference>
<proteinExistence type="predicted"/>
<keyword evidence="3" id="KW-0732">Signal</keyword>
<evidence type="ECO:0000259" key="4">
    <source>
        <dbReference type="Pfam" id="PF00061"/>
    </source>
</evidence>
<dbReference type="GO" id="GO:0031409">
    <property type="term" value="F:pigment binding"/>
    <property type="evidence" value="ECO:0007669"/>
    <property type="project" value="InterPro"/>
</dbReference>
<evidence type="ECO:0000256" key="2">
    <source>
        <dbReference type="SAM" id="MobiDB-lite"/>
    </source>
</evidence>
<evidence type="ECO:0000256" key="3">
    <source>
        <dbReference type="SAM" id="SignalP"/>
    </source>
</evidence>
<reference evidence="5 6" key="1">
    <citation type="submission" date="2024-05" db="EMBL/GenBank/DDBJ databases">
        <authorList>
            <person name="Wallberg A."/>
        </authorList>
    </citation>
    <scope>NUCLEOTIDE SEQUENCE [LARGE SCALE GENOMIC DNA]</scope>
</reference>
<dbReference type="GO" id="GO:0000302">
    <property type="term" value="P:response to reactive oxygen species"/>
    <property type="evidence" value="ECO:0007669"/>
    <property type="project" value="TreeGrafter"/>
</dbReference>
<feature type="compositionally biased region" description="Basic and acidic residues" evidence="2">
    <location>
        <begin position="280"/>
        <end position="291"/>
    </location>
</feature>
<dbReference type="EMBL" id="CAXKWB010003008">
    <property type="protein sequence ID" value="CAL4068200.1"/>
    <property type="molecule type" value="Genomic_DNA"/>
</dbReference>
<feature type="domain" description="Lipocalin/cytosolic fatty-acid binding" evidence="4">
    <location>
        <begin position="53"/>
        <end position="186"/>
    </location>
</feature>
<protein>
    <recommendedName>
        <fullName evidence="4">Lipocalin/cytosolic fatty-acid binding domain-containing protein</fullName>
    </recommendedName>
</protein>
<dbReference type="Proteomes" id="UP001497623">
    <property type="component" value="Unassembled WGS sequence"/>
</dbReference>
<feature type="signal peptide" evidence="3">
    <location>
        <begin position="1"/>
        <end position="24"/>
    </location>
</feature>
<dbReference type="AlphaFoldDB" id="A0AAV2Q4M0"/>
<evidence type="ECO:0000313" key="5">
    <source>
        <dbReference type="EMBL" id="CAL4068200.1"/>
    </source>
</evidence>
<evidence type="ECO:0000256" key="1">
    <source>
        <dbReference type="ARBA" id="ARBA00023157"/>
    </source>
</evidence>
<evidence type="ECO:0000313" key="6">
    <source>
        <dbReference type="Proteomes" id="UP001497623"/>
    </source>
</evidence>
<sequence>MHALAKMFFTLLSASLLLVEPTLAAFGMPEFLVWGDCQNITLMEDFNLNKYQGLWFDIESVPNEYQYVKKCVTQNYIWTGEQLQVQTRGLTVDDEKIRQVASMAIEMDTMPANDPAHMTVTADGVPEAPYQIIDTDYHNYACVYSCMSFVGFKAEFSWVFSRAPVLAQEFIDKCHNKLTEMSVDPSLMNKIVQADVCPYWEKLPKMLEDSKTQLSKQLGPDPLATGSSPSKTIDEMQTIVSSSGSSSGTAVQEVAKQDVAHKVDQAPKTSVETDSSSTSHADRQDGQEENKAPQMVSSAYILTLFMTALLTVLMR</sequence>
<dbReference type="GO" id="GO:0005737">
    <property type="term" value="C:cytoplasm"/>
    <property type="evidence" value="ECO:0007669"/>
    <property type="project" value="TreeGrafter"/>
</dbReference>
<accession>A0AAV2Q4M0</accession>
<dbReference type="PRINTS" id="PR01273">
    <property type="entry name" value="INVTBRTCOLOR"/>
</dbReference>